<dbReference type="FunFam" id="3.90.550.50:FF:000001">
    <property type="entry name" value="Hexosyltransferase"/>
    <property type="match status" value="1"/>
</dbReference>
<dbReference type="PANTHER" id="PTHR11214:SF314">
    <property type="entry name" value="HEXOSYLTRANSFERASE"/>
    <property type="match status" value="1"/>
</dbReference>
<comment type="similarity">
    <text evidence="2 11">Belongs to the glycosyltransferase 31 family.</text>
</comment>
<dbReference type="GO" id="GO:0006493">
    <property type="term" value="P:protein O-linked glycosylation"/>
    <property type="evidence" value="ECO:0007669"/>
    <property type="project" value="TreeGrafter"/>
</dbReference>
<evidence type="ECO:0000256" key="2">
    <source>
        <dbReference type="ARBA" id="ARBA00008661"/>
    </source>
</evidence>
<evidence type="ECO:0000313" key="12">
    <source>
        <dbReference type="EMBL" id="CAH3117842.1"/>
    </source>
</evidence>
<accession>A0AAU9WLF1</accession>
<dbReference type="InterPro" id="IPR002659">
    <property type="entry name" value="Glyco_trans_31"/>
</dbReference>
<dbReference type="Gene3D" id="3.90.550.50">
    <property type="match status" value="2"/>
</dbReference>
<evidence type="ECO:0000313" key="13">
    <source>
        <dbReference type="Proteomes" id="UP001159428"/>
    </source>
</evidence>
<keyword evidence="10" id="KW-0325">Glycoprotein</keyword>
<evidence type="ECO:0000256" key="9">
    <source>
        <dbReference type="ARBA" id="ARBA00023136"/>
    </source>
</evidence>
<comment type="subcellular location">
    <subcellularLocation>
        <location evidence="1 11">Golgi apparatus membrane</location>
        <topology evidence="1 11">Single-pass type II membrane protein</topology>
    </subcellularLocation>
</comment>
<dbReference type="AlphaFoldDB" id="A0AAU9WLF1"/>
<organism evidence="12 13">
    <name type="scientific">Pocillopora meandrina</name>
    <dbReference type="NCBI Taxonomy" id="46732"/>
    <lineage>
        <taxon>Eukaryota</taxon>
        <taxon>Metazoa</taxon>
        <taxon>Cnidaria</taxon>
        <taxon>Anthozoa</taxon>
        <taxon>Hexacorallia</taxon>
        <taxon>Scleractinia</taxon>
        <taxon>Astrocoeniina</taxon>
        <taxon>Pocilloporidae</taxon>
        <taxon>Pocillopora</taxon>
    </lineage>
</organism>
<evidence type="ECO:0000256" key="4">
    <source>
        <dbReference type="ARBA" id="ARBA00022679"/>
    </source>
</evidence>
<sequence>MAICVSLQLGLIRSTRSSFSDSVREQLDVENHVQPTQLRELKMNHTTTSTSQINHKSFLITRRSCMQHYDLLMIISSAPGNFERRNNIRKTWAFERSAKPRWTSVFLVAQTRNETVSNVLLDEDEALKDLVRASYYDHYWNQTRKIQMGFEWAVTYCNFSFLLKLDDDVFVHVPRVLSFLSAPTTPKKMLYAGCHYANMGPHRKGKWMVTYEEYNETRYPDFCPGFGYILSHDVVRAFVDTFSSLPFFRLDDVYVGMLANKNGISITNNKGFEVWHPPQYVCVPTKNTLVRHNVGEECQMKMFNLTIFLQEGKWKVTYEEYSGTRYPDFCPGFGYILSHDVVRAFVDTFSSLPFFRLDDVYVGMLASKNGINITNNAGFELWHPPQYVCVPTKNTLVRHDVGEECQMKMFNLIIFPQ</sequence>
<comment type="caution">
    <text evidence="12">The sequence shown here is derived from an EMBL/GenBank/DDBJ whole genome shotgun (WGS) entry which is preliminary data.</text>
</comment>
<evidence type="ECO:0000256" key="6">
    <source>
        <dbReference type="ARBA" id="ARBA00022968"/>
    </source>
</evidence>
<dbReference type="EC" id="2.4.1.-" evidence="11"/>
<keyword evidence="8 11" id="KW-0333">Golgi apparatus</keyword>
<dbReference type="InterPro" id="IPR029044">
    <property type="entry name" value="Nucleotide-diphossugar_trans"/>
</dbReference>
<dbReference type="GO" id="GO:0016758">
    <property type="term" value="F:hexosyltransferase activity"/>
    <property type="evidence" value="ECO:0007669"/>
    <property type="project" value="InterPro"/>
</dbReference>
<protein>
    <recommendedName>
        <fullName evidence="11">Hexosyltransferase</fullName>
        <ecNumber evidence="11">2.4.1.-</ecNumber>
    </recommendedName>
</protein>
<keyword evidence="7" id="KW-1133">Transmembrane helix</keyword>
<dbReference type="EMBL" id="CALNXJ010000016">
    <property type="protein sequence ID" value="CAH3117842.1"/>
    <property type="molecule type" value="Genomic_DNA"/>
</dbReference>
<reference evidence="12 13" key="1">
    <citation type="submission" date="2022-05" db="EMBL/GenBank/DDBJ databases">
        <authorList>
            <consortium name="Genoscope - CEA"/>
            <person name="William W."/>
        </authorList>
    </citation>
    <scope>NUCLEOTIDE SEQUENCE [LARGE SCALE GENOMIC DNA]</scope>
</reference>
<evidence type="ECO:0000256" key="7">
    <source>
        <dbReference type="ARBA" id="ARBA00022989"/>
    </source>
</evidence>
<dbReference type="SUPFAM" id="SSF53448">
    <property type="entry name" value="Nucleotide-diphospho-sugar transferases"/>
    <property type="match status" value="1"/>
</dbReference>
<keyword evidence="4" id="KW-0808">Transferase</keyword>
<keyword evidence="9" id="KW-0472">Membrane</keyword>
<gene>
    <name evidence="12" type="ORF">PMEA_00007664</name>
</gene>
<dbReference type="Proteomes" id="UP001159428">
    <property type="component" value="Unassembled WGS sequence"/>
</dbReference>
<keyword evidence="13" id="KW-1185">Reference proteome</keyword>
<dbReference type="Pfam" id="PF01762">
    <property type="entry name" value="Galactosyl_T"/>
    <property type="match status" value="2"/>
</dbReference>
<name>A0AAU9WLF1_9CNID</name>
<dbReference type="GO" id="GO:0000139">
    <property type="term" value="C:Golgi membrane"/>
    <property type="evidence" value="ECO:0007669"/>
    <property type="project" value="UniProtKB-SubCell"/>
</dbReference>
<keyword evidence="6" id="KW-0735">Signal-anchor</keyword>
<evidence type="ECO:0000256" key="3">
    <source>
        <dbReference type="ARBA" id="ARBA00022676"/>
    </source>
</evidence>
<keyword evidence="5" id="KW-0812">Transmembrane</keyword>
<proteinExistence type="inferred from homology"/>
<dbReference type="PANTHER" id="PTHR11214">
    <property type="entry name" value="BETA-1,3-N-ACETYLGLUCOSAMINYLTRANSFERASE"/>
    <property type="match status" value="1"/>
</dbReference>
<evidence type="ECO:0000256" key="1">
    <source>
        <dbReference type="ARBA" id="ARBA00004323"/>
    </source>
</evidence>
<evidence type="ECO:0000256" key="10">
    <source>
        <dbReference type="ARBA" id="ARBA00023180"/>
    </source>
</evidence>
<evidence type="ECO:0000256" key="8">
    <source>
        <dbReference type="ARBA" id="ARBA00023034"/>
    </source>
</evidence>
<evidence type="ECO:0000256" key="5">
    <source>
        <dbReference type="ARBA" id="ARBA00022692"/>
    </source>
</evidence>
<evidence type="ECO:0000256" key="11">
    <source>
        <dbReference type="RuleBase" id="RU363063"/>
    </source>
</evidence>
<keyword evidence="3 11" id="KW-0328">Glycosyltransferase</keyword>